<dbReference type="RefSeq" id="WP_090960052.1">
    <property type="nucleotide sequence ID" value="NZ_FOVG01000001.1"/>
</dbReference>
<dbReference type="EMBL" id="FOVG01000001">
    <property type="protein sequence ID" value="SFN24307.1"/>
    <property type="molecule type" value="Genomic_DNA"/>
</dbReference>
<feature type="transmembrane region" description="Helical" evidence="1">
    <location>
        <begin position="17"/>
        <end position="40"/>
    </location>
</feature>
<gene>
    <name evidence="2" type="ORF">SAMN05428971_0687</name>
</gene>
<dbReference type="Proteomes" id="UP000198968">
    <property type="component" value="Unassembled WGS sequence"/>
</dbReference>
<accession>A0A1I4XEH5</accession>
<evidence type="ECO:0000313" key="3">
    <source>
        <dbReference type="Proteomes" id="UP000198968"/>
    </source>
</evidence>
<keyword evidence="3" id="KW-1185">Reference proteome</keyword>
<sequence length="113" mass="12713">MATTNSIKAPMSYRRKVILGCILLSCSMICILMTIIFLYVSNTANRRVEEIRADYRLIAARRDDRVELLTDQVTAIQHKLDAIPDRIADKTIIKVKEVVTESEVPAGKSGHKP</sequence>
<evidence type="ECO:0000313" key="2">
    <source>
        <dbReference type="EMBL" id="SFN24307.1"/>
    </source>
</evidence>
<dbReference type="AlphaFoldDB" id="A0A1I4XEH5"/>
<evidence type="ECO:0000256" key="1">
    <source>
        <dbReference type="SAM" id="Phobius"/>
    </source>
</evidence>
<proteinExistence type="predicted"/>
<reference evidence="3" key="1">
    <citation type="submission" date="2016-10" db="EMBL/GenBank/DDBJ databases">
        <authorList>
            <person name="Varghese N."/>
            <person name="Submissions S."/>
        </authorList>
    </citation>
    <scope>NUCLEOTIDE SEQUENCE [LARGE SCALE GENOMIC DNA]</scope>
    <source>
        <strain evidence="3">OV426</strain>
    </source>
</reference>
<dbReference type="OrthoDB" id="6542444at2"/>
<protein>
    <submittedName>
        <fullName evidence="2">Uncharacterized protein</fullName>
    </submittedName>
</protein>
<keyword evidence="1" id="KW-0472">Membrane</keyword>
<keyword evidence="1" id="KW-1133">Transmembrane helix</keyword>
<organism evidence="2 3">
    <name type="scientific">Candidatus Pantoea varia</name>
    <dbReference type="NCBI Taxonomy" id="1881036"/>
    <lineage>
        <taxon>Bacteria</taxon>
        <taxon>Pseudomonadati</taxon>
        <taxon>Pseudomonadota</taxon>
        <taxon>Gammaproteobacteria</taxon>
        <taxon>Enterobacterales</taxon>
        <taxon>Erwiniaceae</taxon>
        <taxon>Pantoea</taxon>
    </lineage>
</organism>
<keyword evidence="1" id="KW-0812">Transmembrane</keyword>
<name>A0A1I4XEH5_9GAMM</name>